<gene>
    <name evidence="1" type="ORF">GCM10010982_14760</name>
</gene>
<organism evidence="1 2">
    <name type="scientific">Bowmanella pacifica</name>
    <dbReference type="NCBI Taxonomy" id="502051"/>
    <lineage>
        <taxon>Bacteria</taxon>
        <taxon>Pseudomonadati</taxon>
        <taxon>Pseudomonadota</taxon>
        <taxon>Gammaproteobacteria</taxon>
        <taxon>Alteromonadales</taxon>
        <taxon>Alteromonadaceae</taxon>
        <taxon>Bowmanella</taxon>
    </lineage>
</organism>
<reference evidence="1" key="1">
    <citation type="journal article" date="2014" name="Int. J. Syst. Evol. Microbiol.">
        <title>Complete genome sequence of Corynebacterium casei LMG S-19264T (=DSM 44701T), isolated from a smear-ripened cheese.</title>
        <authorList>
            <consortium name="US DOE Joint Genome Institute (JGI-PGF)"/>
            <person name="Walter F."/>
            <person name="Albersmeier A."/>
            <person name="Kalinowski J."/>
            <person name="Ruckert C."/>
        </authorList>
    </citation>
    <scope>NUCLEOTIDE SEQUENCE</scope>
    <source>
        <strain evidence="1">CGMCC 1.7086</strain>
    </source>
</reference>
<comment type="caution">
    <text evidence="1">The sequence shown here is derived from an EMBL/GenBank/DDBJ whole genome shotgun (WGS) entry which is preliminary data.</text>
</comment>
<dbReference type="EMBL" id="BMLS01000002">
    <property type="protein sequence ID" value="GGO67692.1"/>
    <property type="molecule type" value="Genomic_DNA"/>
</dbReference>
<keyword evidence="2" id="KW-1185">Reference proteome</keyword>
<proteinExistence type="predicted"/>
<evidence type="ECO:0000313" key="2">
    <source>
        <dbReference type="Proteomes" id="UP000606935"/>
    </source>
</evidence>
<accession>A0A918DHQ6</accession>
<evidence type="ECO:0000313" key="1">
    <source>
        <dbReference type="EMBL" id="GGO67692.1"/>
    </source>
</evidence>
<dbReference type="Proteomes" id="UP000606935">
    <property type="component" value="Unassembled WGS sequence"/>
</dbReference>
<sequence>MQQQPVKPIRLVNVPQTATESYSQEKPPAAKYSVKHEFKAAVQYTGDGI</sequence>
<protein>
    <submittedName>
        <fullName evidence="1">Uncharacterized protein</fullName>
    </submittedName>
</protein>
<reference evidence="1" key="2">
    <citation type="submission" date="2020-09" db="EMBL/GenBank/DDBJ databases">
        <authorList>
            <person name="Sun Q."/>
            <person name="Zhou Y."/>
        </authorList>
    </citation>
    <scope>NUCLEOTIDE SEQUENCE</scope>
    <source>
        <strain evidence="1">CGMCC 1.7086</strain>
    </source>
</reference>
<dbReference type="AlphaFoldDB" id="A0A918DHQ6"/>
<name>A0A918DHQ6_9ALTE</name>